<dbReference type="Pfam" id="PF18323">
    <property type="entry name" value="CSN5_C"/>
    <property type="match status" value="1"/>
</dbReference>
<evidence type="ECO:0000256" key="3">
    <source>
        <dbReference type="ARBA" id="ARBA00006008"/>
    </source>
</evidence>
<keyword evidence="8" id="KW-0736">Signalosome</keyword>
<sequence length="296" mass="33454">MDDQDQEAAHVSVALQQLRSLGQESDVARATWELANKIETIDKPFDINVEEQRQIRAANPWEKDPHYFKEVKISAVALIKMVTHARSGGNLEVMGLMQGHVDANTFVVTESFALPEPWVAVVIDPLRTMSAGKVDIGAFRTYPKGYKPPEERGGANEYQSVPLHKIEDFGVHCKQYYSLDVTFFKSALDDKVLKSMFNTYWINSLRASPIFANSDYINAQLSDLAGKTKQIERHCQRPERNAKDVLEKVEKLVSDAQTVGEELQCGMLSMELKKNLFSRPLCRCREDAVAEEQMAE</sequence>
<evidence type="ECO:0000256" key="10">
    <source>
        <dbReference type="ARBA" id="ARBA00022833"/>
    </source>
</evidence>
<dbReference type="GO" id="GO:0005737">
    <property type="term" value="C:cytoplasm"/>
    <property type="evidence" value="ECO:0007669"/>
    <property type="project" value="UniProtKB-SubCell"/>
</dbReference>
<dbReference type="GO" id="GO:0006508">
    <property type="term" value="P:proteolysis"/>
    <property type="evidence" value="ECO:0007669"/>
    <property type="project" value="UniProtKB-KW"/>
</dbReference>
<evidence type="ECO:0000256" key="9">
    <source>
        <dbReference type="ARBA" id="ARBA00022801"/>
    </source>
</evidence>
<dbReference type="GO" id="GO:0008180">
    <property type="term" value="C:COP9 signalosome"/>
    <property type="evidence" value="ECO:0007669"/>
    <property type="project" value="UniProtKB-KW"/>
</dbReference>
<dbReference type="Proteomes" id="UP001177023">
    <property type="component" value="Unassembled WGS sequence"/>
</dbReference>
<dbReference type="PANTHER" id="PTHR10410">
    <property type="entry name" value="EUKARYOTIC TRANSLATION INITIATION FACTOR 3 -RELATED"/>
    <property type="match status" value="1"/>
</dbReference>
<evidence type="ECO:0000256" key="12">
    <source>
        <dbReference type="ARBA" id="ARBA00023242"/>
    </source>
</evidence>
<evidence type="ECO:0000256" key="5">
    <source>
        <dbReference type="ARBA" id="ARBA00022490"/>
    </source>
</evidence>
<keyword evidence="5" id="KW-0963">Cytoplasm</keyword>
<evidence type="ECO:0000256" key="1">
    <source>
        <dbReference type="ARBA" id="ARBA00004123"/>
    </source>
</evidence>
<evidence type="ECO:0000313" key="16">
    <source>
        <dbReference type="EMBL" id="CAJ0571617.1"/>
    </source>
</evidence>
<organism evidence="16 17">
    <name type="scientific">Mesorhabditis spiculigera</name>
    <dbReference type="NCBI Taxonomy" id="96644"/>
    <lineage>
        <taxon>Eukaryota</taxon>
        <taxon>Metazoa</taxon>
        <taxon>Ecdysozoa</taxon>
        <taxon>Nematoda</taxon>
        <taxon>Chromadorea</taxon>
        <taxon>Rhabditida</taxon>
        <taxon>Rhabditina</taxon>
        <taxon>Rhabditomorpha</taxon>
        <taxon>Rhabditoidea</taxon>
        <taxon>Rhabditidae</taxon>
        <taxon>Mesorhabditinae</taxon>
        <taxon>Mesorhabditis</taxon>
    </lineage>
</organism>
<keyword evidence="6" id="KW-0645">Protease</keyword>
<evidence type="ECO:0000313" key="15">
    <source>
        <dbReference type="EMBL" id="CAJ0558062.1"/>
    </source>
</evidence>
<name>A0AA36FYA7_9BILA</name>
<dbReference type="GO" id="GO:0046872">
    <property type="term" value="F:metal ion binding"/>
    <property type="evidence" value="ECO:0007669"/>
    <property type="project" value="UniProtKB-KW"/>
</dbReference>
<gene>
    <name evidence="16" type="ORF">MSPICULIGERA_LOCUS10019</name>
    <name evidence="15" type="ORF">MSPICULIGERA_LOCUS802</name>
</gene>
<keyword evidence="9" id="KW-0378">Hydrolase</keyword>
<feature type="domain" description="Cop9 signalosome subunit 5 C-terminal" evidence="14">
    <location>
        <begin position="208"/>
        <end position="278"/>
    </location>
</feature>
<dbReference type="InterPro" id="IPR000555">
    <property type="entry name" value="JAMM/MPN+_dom"/>
</dbReference>
<keyword evidence="12" id="KW-0539">Nucleus</keyword>
<evidence type="ECO:0000313" key="17">
    <source>
        <dbReference type="Proteomes" id="UP001177023"/>
    </source>
</evidence>
<dbReference type="EMBL" id="CATQJA010000190">
    <property type="protein sequence ID" value="CAJ0558062.1"/>
    <property type="molecule type" value="Genomic_DNA"/>
</dbReference>
<feature type="non-terminal residue" evidence="16">
    <location>
        <position position="1"/>
    </location>
</feature>
<evidence type="ECO:0000256" key="8">
    <source>
        <dbReference type="ARBA" id="ARBA00022790"/>
    </source>
</evidence>
<accession>A0AA36FYA7</accession>
<protein>
    <recommendedName>
        <fullName evidence="4">COP9 signalosome complex subunit 5</fullName>
    </recommendedName>
</protein>
<dbReference type="AlphaFoldDB" id="A0AA36FYA7"/>
<keyword evidence="11" id="KW-0482">Metalloprotease</keyword>
<proteinExistence type="inferred from homology"/>
<dbReference type="GO" id="GO:0008237">
    <property type="term" value="F:metallopeptidase activity"/>
    <property type="evidence" value="ECO:0007669"/>
    <property type="project" value="UniProtKB-KW"/>
</dbReference>
<feature type="domain" description="JAB1/MPN/MOV34 metalloenzyme" evidence="13">
    <location>
        <begin position="67"/>
        <end position="115"/>
    </location>
</feature>
<comment type="similarity">
    <text evidence="3">Belongs to the peptidase M67A family. CSN5 subfamily.</text>
</comment>
<dbReference type="InterPro" id="IPR040961">
    <property type="entry name" value="CSN5_C"/>
</dbReference>
<dbReference type="EMBL" id="CATQJA010002574">
    <property type="protein sequence ID" value="CAJ0571617.1"/>
    <property type="molecule type" value="Genomic_DNA"/>
</dbReference>
<comment type="caution">
    <text evidence="16">The sequence shown here is derived from an EMBL/GenBank/DDBJ whole genome shotgun (WGS) entry which is preliminary data.</text>
</comment>
<evidence type="ECO:0000256" key="2">
    <source>
        <dbReference type="ARBA" id="ARBA00004496"/>
    </source>
</evidence>
<evidence type="ECO:0000259" key="13">
    <source>
        <dbReference type="Pfam" id="PF01398"/>
    </source>
</evidence>
<evidence type="ECO:0000256" key="6">
    <source>
        <dbReference type="ARBA" id="ARBA00022670"/>
    </source>
</evidence>
<dbReference type="Pfam" id="PF01398">
    <property type="entry name" value="JAB"/>
    <property type="match status" value="1"/>
</dbReference>
<dbReference type="FunFam" id="3.40.140.10:FF:000203">
    <property type="entry name" value="COP9 signalosome complex subunit 5"/>
    <property type="match status" value="1"/>
</dbReference>
<dbReference type="InterPro" id="IPR050242">
    <property type="entry name" value="JAMM_MPN+_peptidase_M67A"/>
</dbReference>
<comment type="subcellular location">
    <subcellularLocation>
        <location evidence="2">Cytoplasm</location>
    </subcellularLocation>
    <subcellularLocation>
        <location evidence="1">Nucleus</location>
    </subcellularLocation>
</comment>
<evidence type="ECO:0000256" key="11">
    <source>
        <dbReference type="ARBA" id="ARBA00023049"/>
    </source>
</evidence>
<evidence type="ECO:0000259" key="14">
    <source>
        <dbReference type="Pfam" id="PF18323"/>
    </source>
</evidence>
<evidence type="ECO:0000256" key="7">
    <source>
        <dbReference type="ARBA" id="ARBA00022723"/>
    </source>
</evidence>
<dbReference type="Gene3D" id="3.40.140.10">
    <property type="entry name" value="Cytidine Deaminase, domain 2"/>
    <property type="match status" value="2"/>
</dbReference>
<keyword evidence="7" id="KW-0479">Metal-binding</keyword>
<keyword evidence="17" id="KW-1185">Reference proteome</keyword>
<reference evidence="16" key="1">
    <citation type="submission" date="2023-06" db="EMBL/GenBank/DDBJ databases">
        <authorList>
            <person name="Delattre M."/>
        </authorList>
    </citation>
    <scope>NUCLEOTIDE SEQUENCE</scope>
    <source>
        <strain evidence="16">AF72</strain>
    </source>
</reference>
<keyword evidence="10" id="KW-0862">Zinc</keyword>
<evidence type="ECO:0000256" key="4">
    <source>
        <dbReference type="ARBA" id="ARBA00014880"/>
    </source>
</evidence>